<keyword evidence="4" id="KW-1185">Reference proteome</keyword>
<accession>A0A1T4YGL7</accession>
<keyword evidence="1" id="KW-0472">Membrane</keyword>
<feature type="domain" description="Fatty acid desaturase" evidence="2">
    <location>
        <begin position="56"/>
        <end position="298"/>
    </location>
</feature>
<keyword evidence="1" id="KW-0812">Transmembrane</keyword>
<dbReference type="AlphaFoldDB" id="A0A1T4YGL7"/>
<organism evidence="3 4">
    <name type="scientific">Prosthecobacter debontii</name>
    <dbReference type="NCBI Taxonomy" id="48467"/>
    <lineage>
        <taxon>Bacteria</taxon>
        <taxon>Pseudomonadati</taxon>
        <taxon>Verrucomicrobiota</taxon>
        <taxon>Verrucomicrobiia</taxon>
        <taxon>Verrucomicrobiales</taxon>
        <taxon>Verrucomicrobiaceae</taxon>
        <taxon>Prosthecobacter</taxon>
    </lineage>
</organism>
<reference evidence="4" key="1">
    <citation type="submission" date="2017-02" db="EMBL/GenBank/DDBJ databases">
        <authorList>
            <person name="Varghese N."/>
            <person name="Submissions S."/>
        </authorList>
    </citation>
    <scope>NUCLEOTIDE SEQUENCE [LARGE SCALE GENOMIC DNA]</scope>
    <source>
        <strain evidence="4">ATCC 700200</strain>
    </source>
</reference>
<name>A0A1T4YGL7_9BACT</name>
<evidence type="ECO:0000256" key="1">
    <source>
        <dbReference type="SAM" id="Phobius"/>
    </source>
</evidence>
<protein>
    <submittedName>
        <fullName evidence="3">Fatty acid desaturase</fullName>
    </submittedName>
</protein>
<sequence>MNASTTSSDPLNLNVQGDLADPHEAHWISRSAFQILVFILVFIQAGLFASLYYDVTWLTVVTTLLAGHFMHGVLIGFHEASHGLLRKNRTFNEFDGVFIGMLSLTSFTLYRVLHQKHHMYLATERDEELWPFNDPSKPRWFRCSAAFLELCLGLFFTPYLFLRCFFAKDTTVRSPRVRKRIWKELIGTLVFWGVVVSIVAWFGLWKYYFCMYLIPAMLAANLQSWRKYIEHVGLRGTSATGATRSIVSEGIAGKLLAFSLLHEPFHGLHHRHAGLHHYELPARASELEPKTPEETKPYPNYRSAVFDLLRDLADPKVGPQWFSQTKTKDVTNSVAMPG</sequence>
<evidence type="ECO:0000313" key="4">
    <source>
        <dbReference type="Proteomes" id="UP000190774"/>
    </source>
</evidence>
<dbReference type="InterPro" id="IPR005804">
    <property type="entry name" value="FA_desaturase_dom"/>
</dbReference>
<dbReference type="STRING" id="48467.SAMN02745166_03275"/>
<dbReference type="RefSeq" id="WP_078814463.1">
    <property type="nucleotide sequence ID" value="NZ_FUYE01000011.1"/>
</dbReference>
<evidence type="ECO:0000313" key="3">
    <source>
        <dbReference type="EMBL" id="SKB00982.1"/>
    </source>
</evidence>
<proteinExistence type="predicted"/>
<dbReference type="Pfam" id="PF00487">
    <property type="entry name" value="FA_desaturase"/>
    <property type="match status" value="1"/>
</dbReference>
<feature type="transmembrane region" description="Helical" evidence="1">
    <location>
        <begin position="32"/>
        <end position="51"/>
    </location>
</feature>
<feature type="transmembrane region" description="Helical" evidence="1">
    <location>
        <begin position="97"/>
        <end position="113"/>
    </location>
</feature>
<keyword evidence="1" id="KW-1133">Transmembrane helix</keyword>
<evidence type="ECO:0000259" key="2">
    <source>
        <dbReference type="Pfam" id="PF00487"/>
    </source>
</evidence>
<gene>
    <name evidence="3" type="ORF">SAMN02745166_03275</name>
</gene>
<feature type="transmembrane region" description="Helical" evidence="1">
    <location>
        <begin position="57"/>
        <end position="77"/>
    </location>
</feature>
<dbReference type="Proteomes" id="UP000190774">
    <property type="component" value="Unassembled WGS sequence"/>
</dbReference>
<feature type="transmembrane region" description="Helical" evidence="1">
    <location>
        <begin position="139"/>
        <end position="161"/>
    </location>
</feature>
<dbReference type="GO" id="GO:0006629">
    <property type="term" value="P:lipid metabolic process"/>
    <property type="evidence" value="ECO:0007669"/>
    <property type="project" value="InterPro"/>
</dbReference>
<dbReference type="OrthoDB" id="9792534at2"/>
<feature type="transmembrane region" description="Helical" evidence="1">
    <location>
        <begin position="181"/>
        <end position="199"/>
    </location>
</feature>
<dbReference type="EMBL" id="FUYE01000011">
    <property type="protein sequence ID" value="SKB00982.1"/>
    <property type="molecule type" value="Genomic_DNA"/>
</dbReference>